<evidence type="ECO:0000259" key="2">
    <source>
        <dbReference type="Pfam" id="PF01425"/>
    </source>
</evidence>
<evidence type="ECO:0000313" key="3">
    <source>
        <dbReference type="EMBL" id="MCD7458149.1"/>
    </source>
</evidence>
<keyword evidence="4" id="KW-1185">Reference proteome</keyword>
<organism evidence="3 4">
    <name type="scientific">Datura stramonium</name>
    <name type="common">Jimsonweed</name>
    <name type="synonym">Common thornapple</name>
    <dbReference type="NCBI Taxonomy" id="4076"/>
    <lineage>
        <taxon>Eukaryota</taxon>
        <taxon>Viridiplantae</taxon>
        <taxon>Streptophyta</taxon>
        <taxon>Embryophyta</taxon>
        <taxon>Tracheophyta</taxon>
        <taxon>Spermatophyta</taxon>
        <taxon>Magnoliopsida</taxon>
        <taxon>eudicotyledons</taxon>
        <taxon>Gunneridae</taxon>
        <taxon>Pentapetalae</taxon>
        <taxon>asterids</taxon>
        <taxon>lamiids</taxon>
        <taxon>Solanales</taxon>
        <taxon>Solanaceae</taxon>
        <taxon>Solanoideae</taxon>
        <taxon>Datureae</taxon>
        <taxon>Datura</taxon>
    </lineage>
</organism>
<dbReference type="EMBL" id="JACEIK010000501">
    <property type="protein sequence ID" value="MCD7458149.1"/>
    <property type="molecule type" value="Genomic_DNA"/>
</dbReference>
<evidence type="ECO:0000313" key="4">
    <source>
        <dbReference type="Proteomes" id="UP000823775"/>
    </source>
</evidence>
<comment type="caution">
    <text evidence="3">The sequence shown here is derived from an EMBL/GenBank/DDBJ whole genome shotgun (WGS) entry which is preliminary data.</text>
</comment>
<reference evidence="3 4" key="1">
    <citation type="journal article" date="2021" name="BMC Genomics">
        <title>Datura genome reveals duplications of psychoactive alkaloid biosynthetic genes and high mutation rate following tissue culture.</title>
        <authorList>
            <person name="Rajewski A."/>
            <person name="Carter-House D."/>
            <person name="Stajich J."/>
            <person name="Litt A."/>
        </authorList>
    </citation>
    <scope>NUCLEOTIDE SEQUENCE [LARGE SCALE GENOMIC DNA]</scope>
    <source>
        <strain evidence="3">AR-01</strain>
    </source>
</reference>
<feature type="compositionally biased region" description="Polar residues" evidence="1">
    <location>
        <begin position="672"/>
        <end position="682"/>
    </location>
</feature>
<name>A0ABS8SHB7_DATST</name>
<evidence type="ECO:0000256" key="1">
    <source>
        <dbReference type="SAM" id="MobiDB-lite"/>
    </source>
</evidence>
<dbReference type="Pfam" id="PF01425">
    <property type="entry name" value="Amidase"/>
    <property type="match status" value="1"/>
</dbReference>
<accession>A0ABS8SHB7</accession>
<dbReference type="InterPro" id="IPR036928">
    <property type="entry name" value="AS_sf"/>
</dbReference>
<proteinExistence type="predicted"/>
<feature type="domain" description="Amidase" evidence="2">
    <location>
        <begin position="252"/>
        <end position="584"/>
    </location>
</feature>
<feature type="region of interest" description="Disordered" evidence="1">
    <location>
        <begin position="660"/>
        <end position="682"/>
    </location>
</feature>
<sequence>MGFSKNIPEAGSFTSRPQNNRLEREDPIIGAFNRKKGIDPEVFLSYILQRVAGNLVPMAYNAGASEKGGDVCCPLSARSVRGLLPLSMFLLVFTLLLNCDCVSSYSSGYWGFTCRNSTDVERRKFGPITPGVCSEETKHLPVCECGFKMLDSCFLSRNKMLEIEKGANDFNIPIIRSNRKLVATTDGGLHSPSCLVFNSAWRVQQLEQEPHEKLNYPSSAGIQRPNNDEDIAFMSILELGQLLKANLITSVELTGIFLKRLKRYGPVLESVITITEELAYKQAKEADQLLAEGKYLGPLHGIPYGLKDIIAVPNYTTTWGSTSFKDQVLDIEAWVYKRLKSAGAVLVAKLVTGSLAYDDIWFGGRTRNPWNIEEYSTGSSAGPASCTSAGLVPFAIGSETAGSITYPASRCGVTALRPTFGAVGRTGVMSIAESLDKLGPFCRNSVDCVIVLDAIRGKDPDDVSSRDIPFRDPFSVDITKLTVGYLEDAEMEVVHVLQSKGVNMVPFNLSYTVDSVQGILNFTMDVEMLVHFDKWQRSNLDDEYEAQDQWPIELRRARAISAVDYVQAQRARGILIQQVRESFRVDAFIGNATDWEKVCVGNLVGFPVVVVPTGFKKISDAPSNDSRRRTTITTGIYAPPDRDHVALALAMAYQSVTNHHKQRPPIDDLRSNDSIPNSPKTL</sequence>
<dbReference type="InterPro" id="IPR000120">
    <property type="entry name" value="Amidase"/>
</dbReference>
<protein>
    <recommendedName>
        <fullName evidence="2">Amidase domain-containing protein</fullName>
    </recommendedName>
</protein>
<dbReference type="PANTHER" id="PTHR11895">
    <property type="entry name" value="TRANSAMIDASE"/>
    <property type="match status" value="1"/>
</dbReference>
<gene>
    <name evidence="3" type="ORF">HAX54_037414</name>
</gene>
<dbReference type="PANTHER" id="PTHR11895:SF73">
    <property type="entry name" value="AMIDASE FAMILY PROTEIN"/>
    <property type="match status" value="1"/>
</dbReference>
<dbReference type="SUPFAM" id="SSF75304">
    <property type="entry name" value="Amidase signature (AS) enzymes"/>
    <property type="match status" value="1"/>
</dbReference>
<dbReference type="Proteomes" id="UP000823775">
    <property type="component" value="Unassembled WGS sequence"/>
</dbReference>
<dbReference type="InterPro" id="IPR023631">
    <property type="entry name" value="Amidase_dom"/>
</dbReference>
<dbReference type="Gene3D" id="3.90.1300.10">
    <property type="entry name" value="Amidase signature (AS) domain"/>
    <property type="match status" value="1"/>
</dbReference>